<name>A0ABT7STJ7_9ALTE</name>
<dbReference type="HAMAP" id="MF_00639">
    <property type="entry name" value="MurD"/>
    <property type="match status" value="1"/>
</dbReference>
<evidence type="ECO:0000313" key="12">
    <source>
        <dbReference type="Proteomes" id="UP001234343"/>
    </source>
</evidence>
<evidence type="ECO:0000256" key="7">
    <source>
        <dbReference type="HAMAP-Rule" id="MF_00639"/>
    </source>
</evidence>
<keyword evidence="4 7" id="KW-0436">Ligase</keyword>
<dbReference type="RefSeq" id="WP_289363565.1">
    <property type="nucleotide sequence ID" value="NZ_JAUCBP010000002.1"/>
</dbReference>
<keyword evidence="7 8" id="KW-0961">Cell wall biogenesis/degradation</keyword>
<keyword evidence="7 8" id="KW-0131">Cell cycle</keyword>
<dbReference type="InterPro" id="IPR005762">
    <property type="entry name" value="MurD"/>
</dbReference>
<evidence type="ECO:0000256" key="3">
    <source>
        <dbReference type="ARBA" id="ARBA00022490"/>
    </source>
</evidence>
<dbReference type="SUPFAM" id="SSF51984">
    <property type="entry name" value="MurCD N-terminal domain"/>
    <property type="match status" value="1"/>
</dbReference>
<dbReference type="GO" id="GO:0008764">
    <property type="term" value="F:UDP-N-acetylmuramoylalanine-D-glutamate ligase activity"/>
    <property type="evidence" value="ECO:0007669"/>
    <property type="project" value="UniProtKB-EC"/>
</dbReference>
<protein>
    <recommendedName>
        <fullName evidence="7 8">UDP-N-acetylmuramoylalanine--D-glutamate ligase</fullName>
        <ecNumber evidence="7 8">6.3.2.9</ecNumber>
    </recommendedName>
    <alternativeName>
        <fullName evidence="7">D-glutamic acid-adding enzyme</fullName>
    </alternativeName>
    <alternativeName>
        <fullName evidence="7">UDP-N-acetylmuramoyl-L-alanyl-D-glutamate synthetase</fullName>
    </alternativeName>
</protein>
<comment type="pathway">
    <text evidence="2 7 8">Cell wall biogenesis; peptidoglycan biosynthesis.</text>
</comment>
<reference evidence="11 12" key="1">
    <citation type="submission" date="2023-06" db="EMBL/GenBank/DDBJ databases">
        <title>Alteromonas sp. ASW11-36 isolated from intertidal sand.</title>
        <authorList>
            <person name="Li Y."/>
        </authorList>
    </citation>
    <scope>NUCLEOTIDE SEQUENCE [LARGE SCALE GENOMIC DNA]</scope>
    <source>
        <strain evidence="11 12">ASW11-36</strain>
    </source>
</reference>
<sequence>MASLIAQKIAVIGAGLTGQSVVRFAVAQGAKVCVFDTRDSVSRELDFDVQCGAIESEALLGFDIVVVSPGVGLEMPALAAARQHGIDVIGDVELFARFNPVRVIAVTGSNGKSTVVSLLGEMFAAAGVNARVLGNIGTPVLDALSDMQDLPEWFILELSSFQLETVYSLKPQIAAILNISEDHLDRHGSMPAYVRAKANILNNARTRVLNRQDNWLGDLFDEQTKSFGLDSANTGMAWDSGSQTILHEGKPFIDFSACQLEGEHNVANIQAAALMAILAGLPQAYINQAAIQFSGIAHRYQKVVANSATLWINDSKATNPGAALASITAARRQTRGKLIVILGGDSKGADLNILCPVLQQQVDYVIAIGRDGRQFLNMQSDSVYVDSMQQAVTVAAVIAGADDTVLLAPACASLDMFSNYQDRGETFVRAIQAVAA</sequence>
<dbReference type="PANTHER" id="PTHR43692">
    <property type="entry name" value="UDP-N-ACETYLMURAMOYLALANINE--D-GLUTAMATE LIGASE"/>
    <property type="match status" value="1"/>
</dbReference>
<accession>A0ABT7STJ7</accession>
<dbReference type="NCBIfam" id="TIGR01087">
    <property type="entry name" value="murD"/>
    <property type="match status" value="1"/>
</dbReference>
<dbReference type="Pfam" id="PF21799">
    <property type="entry name" value="MurD-like_N"/>
    <property type="match status" value="1"/>
</dbReference>
<keyword evidence="7 8" id="KW-0133">Cell shape</keyword>
<dbReference type="InterPro" id="IPR036565">
    <property type="entry name" value="Mur-like_cat_sf"/>
</dbReference>
<comment type="caution">
    <text evidence="11">The sequence shown here is derived from an EMBL/GenBank/DDBJ whole genome shotgun (WGS) entry which is preliminary data.</text>
</comment>
<dbReference type="Gene3D" id="3.40.1190.10">
    <property type="entry name" value="Mur-like, catalytic domain"/>
    <property type="match status" value="1"/>
</dbReference>
<dbReference type="Pfam" id="PF08245">
    <property type="entry name" value="Mur_ligase_M"/>
    <property type="match status" value="1"/>
</dbReference>
<dbReference type="EMBL" id="JAUCBP010000002">
    <property type="protein sequence ID" value="MDM7859528.1"/>
    <property type="molecule type" value="Genomic_DNA"/>
</dbReference>
<feature type="domain" description="Mur ligase central" evidence="10">
    <location>
        <begin position="106"/>
        <end position="275"/>
    </location>
</feature>
<keyword evidence="5 7" id="KW-0547">Nucleotide-binding</keyword>
<evidence type="ECO:0000256" key="4">
    <source>
        <dbReference type="ARBA" id="ARBA00022598"/>
    </source>
</evidence>
<evidence type="ECO:0000313" key="11">
    <source>
        <dbReference type="EMBL" id="MDM7859528.1"/>
    </source>
</evidence>
<evidence type="ECO:0000256" key="1">
    <source>
        <dbReference type="ARBA" id="ARBA00004496"/>
    </source>
</evidence>
<organism evidence="11 12">
    <name type="scientific">Alteromonas arenosi</name>
    <dbReference type="NCBI Taxonomy" id="3055817"/>
    <lineage>
        <taxon>Bacteria</taxon>
        <taxon>Pseudomonadati</taxon>
        <taxon>Pseudomonadota</taxon>
        <taxon>Gammaproteobacteria</taxon>
        <taxon>Alteromonadales</taxon>
        <taxon>Alteromonadaceae</taxon>
        <taxon>Alteromonas/Salinimonas group</taxon>
        <taxon>Alteromonas</taxon>
    </lineage>
</organism>
<dbReference type="InterPro" id="IPR036615">
    <property type="entry name" value="Mur_ligase_C_dom_sf"/>
</dbReference>
<comment type="similarity">
    <text evidence="7">Belongs to the MurCDEF family.</text>
</comment>
<dbReference type="Gene3D" id="3.90.190.20">
    <property type="entry name" value="Mur ligase, C-terminal domain"/>
    <property type="match status" value="1"/>
</dbReference>
<keyword evidence="6 7" id="KW-0067">ATP-binding</keyword>
<dbReference type="SUPFAM" id="SSF53244">
    <property type="entry name" value="MurD-like peptide ligases, peptide-binding domain"/>
    <property type="match status" value="1"/>
</dbReference>
<evidence type="ECO:0000259" key="9">
    <source>
        <dbReference type="Pfam" id="PF02875"/>
    </source>
</evidence>
<dbReference type="SUPFAM" id="SSF53623">
    <property type="entry name" value="MurD-like peptide ligases, catalytic domain"/>
    <property type="match status" value="1"/>
</dbReference>
<feature type="binding site" evidence="7">
    <location>
        <begin position="108"/>
        <end position="114"/>
    </location>
    <ligand>
        <name>ATP</name>
        <dbReference type="ChEBI" id="CHEBI:30616"/>
    </ligand>
</feature>
<keyword evidence="7 8" id="KW-0573">Peptidoglycan synthesis</keyword>
<dbReference type="InterPro" id="IPR004101">
    <property type="entry name" value="Mur_ligase_C"/>
</dbReference>
<evidence type="ECO:0000256" key="2">
    <source>
        <dbReference type="ARBA" id="ARBA00004752"/>
    </source>
</evidence>
<evidence type="ECO:0000259" key="10">
    <source>
        <dbReference type="Pfam" id="PF08245"/>
    </source>
</evidence>
<keyword evidence="12" id="KW-1185">Reference proteome</keyword>
<comment type="subcellular location">
    <subcellularLocation>
        <location evidence="1 7 8">Cytoplasm</location>
    </subcellularLocation>
</comment>
<dbReference type="Pfam" id="PF02875">
    <property type="entry name" value="Mur_ligase_C"/>
    <property type="match status" value="1"/>
</dbReference>
<evidence type="ECO:0000256" key="8">
    <source>
        <dbReference type="RuleBase" id="RU003664"/>
    </source>
</evidence>
<comment type="function">
    <text evidence="7 8">Cell wall formation. Catalyzes the addition of glutamate to the nucleotide precursor UDP-N-acetylmuramoyl-L-alanine (UMA).</text>
</comment>
<dbReference type="Gene3D" id="3.40.50.720">
    <property type="entry name" value="NAD(P)-binding Rossmann-like Domain"/>
    <property type="match status" value="1"/>
</dbReference>
<evidence type="ECO:0000256" key="6">
    <source>
        <dbReference type="ARBA" id="ARBA00022840"/>
    </source>
</evidence>
<proteinExistence type="inferred from homology"/>
<feature type="domain" description="Mur ligase C-terminal" evidence="9">
    <location>
        <begin position="298"/>
        <end position="411"/>
    </location>
</feature>
<comment type="catalytic activity">
    <reaction evidence="7 8">
        <text>UDP-N-acetyl-alpha-D-muramoyl-L-alanine + D-glutamate + ATP = UDP-N-acetyl-alpha-D-muramoyl-L-alanyl-D-glutamate + ADP + phosphate + H(+)</text>
        <dbReference type="Rhea" id="RHEA:16429"/>
        <dbReference type="ChEBI" id="CHEBI:15378"/>
        <dbReference type="ChEBI" id="CHEBI:29986"/>
        <dbReference type="ChEBI" id="CHEBI:30616"/>
        <dbReference type="ChEBI" id="CHEBI:43474"/>
        <dbReference type="ChEBI" id="CHEBI:83898"/>
        <dbReference type="ChEBI" id="CHEBI:83900"/>
        <dbReference type="ChEBI" id="CHEBI:456216"/>
        <dbReference type="EC" id="6.3.2.9"/>
    </reaction>
</comment>
<dbReference type="Proteomes" id="UP001234343">
    <property type="component" value="Unassembled WGS sequence"/>
</dbReference>
<evidence type="ECO:0000256" key="5">
    <source>
        <dbReference type="ARBA" id="ARBA00022741"/>
    </source>
</evidence>
<dbReference type="PANTHER" id="PTHR43692:SF1">
    <property type="entry name" value="UDP-N-ACETYLMURAMOYLALANINE--D-GLUTAMATE LIGASE"/>
    <property type="match status" value="1"/>
</dbReference>
<dbReference type="InterPro" id="IPR013221">
    <property type="entry name" value="Mur_ligase_cen"/>
</dbReference>
<gene>
    <name evidence="7 11" type="primary">murD</name>
    <name evidence="11" type="ORF">QTP81_02770</name>
</gene>
<keyword evidence="3 7" id="KW-0963">Cytoplasm</keyword>
<dbReference type="EC" id="6.3.2.9" evidence="7 8"/>
<keyword evidence="7 8" id="KW-0132">Cell division</keyword>